<dbReference type="Proteomes" id="UP001379533">
    <property type="component" value="Chromosome"/>
</dbReference>
<gene>
    <name evidence="1" type="ORF">LZC95_00990</name>
</gene>
<proteinExistence type="predicted"/>
<keyword evidence="2" id="KW-1185">Reference proteome</keyword>
<name>A0ABZ2K9P9_9BACT</name>
<organism evidence="1 2">
    <name type="scientific">Pendulispora brunnea</name>
    <dbReference type="NCBI Taxonomy" id="2905690"/>
    <lineage>
        <taxon>Bacteria</taxon>
        <taxon>Pseudomonadati</taxon>
        <taxon>Myxococcota</taxon>
        <taxon>Myxococcia</taxon>
        <taxon>Myxococcales</taxon>
        <taxon>Sorangiineae</taxon>
        <taxon>Pendulisporaceae</taxon>
        <taxon>Pendulispora</taxon>
    </lineage>
</organism>
<sequence length="156" mass="17990">MEKDPKTTFKRLRAAADASEDAVSLRGHHLYDPEEEILFVSFPKGFHLETRSQVEKGFDRALQVWRSECGGRRVYFVVDYTNFSLNLNLNDFYVQQVKRVLNECAVTIVRFGGDPLARTGARLRSMRLHMPSHLYDSREEAIAVVRALRQGRMEIA</sequence>
<dbReference type="EMBL" id="CP089982">
    <property type="protein sequence ID" value="WXA95416.1"/>
    <property type="molecule type" value="Genomic_DNA"/>
</dbReference>
<evidence type="ECO:0008006" key="3">
    <source>
        <dbReference type="Google" id="ProtNLM"/>
    </source>
</evidence>
<protein>
    <recommendedName>
        <fullName evidence="3">STAS domain-containing protein</fullName>
    </recommendedName>
</protein>
<evidence type="ECO:0000313" key="2">
    <source>
        <dbReference type="Proteomes" id="UP001379533"/>
    </source>
</evidence>
<evidence type="ECO:0000313" key="1">
    <source>
        <dbReference type="EMBL" id="WXA95416.1"/>
    </source>
</evidence>
<reference evidence="1 2" key="1">
    <citation type="submission" date="2021-12" db="EMBL/GenBank/DDBJ databases">
        <title>Discovery of the Pendulisporaceae a myxobacterial family with distinct sporulation behavior and unique specialized metabolism.</title>
        <authorList>
            <person name="Garcia R."/>
            <person name="Popoff A."/>
            <person name="Bader C.D."/>
            <person name="Loehr J."/>
            <person name="Walesch S."/>
            <person name="Walt C."/>
            <person name="Boldt J."/>
            <person name="Bunk B."/>
            <person name="Haeckl F.J.F.P.J."/>
            <person name="Gunesch A.P."/>
            <person name="Birkelbach J."/>
            <person name="Nuebel U."/>
            <person name="Pietschmann T."/>
            <person name="Bach T."/>
            <person name="Mueller R."/>
        </authorList>
    </citation>
    <scope>NUCLEOTIDE SEQUENCE [LARGE SCALE GENOMIC DNA]</scope>
    <source>
        <strain evidence="1 2">MSr12523</strain>
    </source>
</reference>
<accession>A0ABZ2K9P9</accession>
<dbReference type="RefSeq" id="WP_394846023.1">
    <property type="nucleotide sequence ID" value="NZ_CP089982.1"/>
</dbReference>